<evidence type="ECO:0000256" key="2">
    <source>
        <dbReference type="ARBA" id="ARBA00023277"/>
    </source>
</evidence>
<dbReference type="EMBL" id="QGDJ01000001">
    <property type="protein sequence ID" value="PWJ22349.1"/>
    <property type="molecule type" value="Genomic_DNA"/>
</dbReference>
<dbReference type="PANTHER" id="PTHR43103">
    <property type="entry name" value="NUCLEOSIDE-DIPHOSPHATE-SUGAR EPIMERASE"/>
    <property type="match status" value="1"/>
</dbReference>
<dbReference type="AlphaFoldDB" id="A0A2Y9A8V0"/>
<reference evidence="4 6" key="2">
    <citation type="submission" date="2018-03" db="EMBL/GenBank/DDBJ databases">
        <title>Genomic Encyclopedia of Archaeal and Bacterial Type Strains, Phase II (KMG-II): from individual species to whole genera.</title>
        <authorList>
            <person name="Goeker M."/>
        </authorList>
    </citation>
    <scope>NUCLEOTIDE SEQUENCE [LARGE SCALE GENOMIC DNA]</scope>
    <source>
        <strain evidence="4 6">DSM 25227</strain>
    </source>
</reference>
<dbReference type="InterPro" id="IPR001509">
    <property type="entry name" value="Epimerase_deHydtase"/>
</dbReference>
<dbReference type="EMBL" id="UETC01000001">
    <property type="protein sequence ID" value="SSA38627.1"/>
    <property type="molecule type" value="Genomic_DNA"/>
</dbReference>
<keyword evidence="6" id="KW-1185">Reference proteome</keyword>
<accession>A0A2Y9A8V0</accession>
<evidence type="ECO:0000259" key="3">
    <source>
        <dbReference type="Pfam" id="PF01370"/>
    </source>
</evidence>
<dbReference type="Proteomes" id="UP000251571">
    <property type="component" value="Unassembled WGS sequence"/>
</dbReference>
<keyword evidence="2" id="KW-0119">Carbohydrate metabolism</keyword>
<protein>
    <submittedName>
        <fullName evidence="5">Nucleoside-diphosphate-sugar epimerase</fullName>
    </submittedName>
</protein>
<feature type="domain" description="NAD-dependent epimerase/dehydratase" evidence="3">
    <location>
        <begin position="3"/>
        <end position="206"/>
    </location>
</feature>
<evidence type="ECO:0000313" key="4">
    <source>
        <dbReference type="EMBL" id="PWJ22349.1"/>
    </source>
</evidence>
<gene>
    <name evidence="4" type="ORF">BCF38_101760</name>
    <name evidence="5" type="ORF">SAMN05421539_101760</name>
</gene>
<organism evidence="5 7">
    <name type="scientific">Jannaschia seohaensis</name>
    <dbReference type="NCBI Taxonomy" id="475081"/>
    <lineage>
        <taxon>Bacteria</taxon>
        <taxon>Pseudomonadati</taxon>
        <taxon>Pseudomonadota</taxon>
        <taxon>Alphaproteobacteria</taxon>
        <taxon>Rhodobacterales</taxon>
        <taxon>Roseobacteraceae</taxon>
        <taxon>Jannaschia</taxon>
    </lineage>
</organism>
<dbReference type="PANTHER" id="PTHR43103:SF3">
    <property type="entry name" value="ADP-L-GLYCERO-D-MANNO-HEPTOSE-6-EPIMERASE"/>
    <property type="match status" value="1"/>
</dbReference>
<dbReference type="GO" id="GO:0016491">
    <property type="term" value="F:oxidoreductase activity"/>
    <property type="evidence" value="ECO:0007669"/>
    <property type="project" value="InterPro"/>
</dbReference>
<dbReference type="Gene3D" id="3.40.50.720">
    <property type="entry name" value="NAD(P)-binding Rossmann-like Domain"/>
    <property type="match status" value="1"/>
</dbReference>
<proteinExistence type="predicted"/>
<dbReference type="Proteomes" id="UP000245839">
    <property type="component" value="Unassembled WGS sequence"/>
</dbReference>
<dbReference type="OrthoDB" id="9801056at2"/>
<dbReference type="NCBIfam" id="NF043036">
    <property type="entry name" value="ErythonDh"/>
    <property type="match status" value="1"/>
</dbReference>
<name>A0A2Y9A8V0_9RHOB</name>
<sequence length="324" mass="33850">MHILITGAAGMIGSKLTQALIARRTLRGQEITGLTLVDVNAPTPPVGLPAAALAADLSDPASAPALIEQRPDVIFHLAAIVSGEAEADTAKGYAVNLGGTMALCEAIVAQDDYCPRLVHTSSIAVFGVPLPDVIPDDQPPRPLTSYGTQKRMAELMIDDLSRKGLLDGVSLRLPTICIRPGKPNAAASGFYSSILREPLSGQTATLPVSEDTRHWFASPRAAVGFLIHAAEMDTGPLGQDRSLNLPGVDATVGDEIAALGRVAGEAAVARIERAEDPAVAAIVAGWPKGFDPVRARALGFEAESGMDEIIRVHIEDELGGKLPD</sequence>
<dbReference type="Pfam" id="PF01370">
    <property type="entry name" value="Epimerase"/>
    <property type="match status" value="1"/>
</dbReference>
<reference evidence="5 7" key="1">
    <citation type="submission" date="2016-10" db="EMBL/GenBank/DDBJ databases">
        <authorList>
            <person name="Cai Z."/>
        </authorList>
    </citation>
    <scope>NUCLEOTIDE SEQUENCE [LARGE SCALE GENOMIC DNA]</scope>
    <source>
        <strain evidence="5 7">DSM 25227</strain>
    </source>
</reference>
<dbReference type="InterPro" id="IPR050005">
    <property type="entry name" value="DenD"/>
</dbReference>
<dbReference type="InterPro" id="IPR036291">
    <property type="entry name" value="NAD(P)-bd_dom_sf"/>
</dbReference>
<dbReference type="CDD" id="cd05238">
    <property type="entry name" value="Gne_like_SDR_e"/>
    <property type="match status" value="1"/>
</dbReference>
<evidence type="ECO:0000313" key="6">
    <source>
        <dbReference type="Proteomes" id="UP000245839"/>
    </source>
</evidence>
<dbReference type="Gene3D" id="3.90.25.10">
    <property type="entry name" value="UDP-galactose 4-epimerase, domain 1"/>
    <property type="match status" value="1"/>
</dbReference>
<keyword evidence="1" id="KW-0521">NADP</keyword>
<dbReference type="RefSeq" id="WP_109562913.1">
    <property type="nucleotide sequence ID" value="NZ_QGDJ01000001.1"/>
</dbReference>
<evidence type="ECO:0000313" key="7">
    <source>
        <dbReference type="Proteomes" id="UP000251571"/>
    </source>
</evidence>
<evidence type="ECO:0000256" key="1">
    <source>
        <dbReference type="ARBA" id="ARBA00022857"/>
    </source>
</evidence>
<dbReference type="SUPFAM" id="SSF51735">
    <property type="entry name" value="NAD(P)-binding Rossmann-fold domains"/>
    <property type="match status" value="1"/>
</dbReference>
<evidence type="ECO:0000313" key="5">
    <source>
        <dbReference type="EMBL" id="SSA38627.1"/>
    </source>
</evidence>